<feature type="signal peptide" evidence="1">
    <location>
        <begin position="1"/>
        <end position="28"/>
    </location>
</feature>
<proteinExistence type="predicted"/>
<evidence type="ECO:0000313" key="3">
    <source>
        <dbReference type="Proteomes" id="UP000239203"/>
    </source>
</evidence>
<accession>A0A2S6GV95</accession>
<comment type="caution">
    <text evidence="2">The sequence shown here is derived from an EMBL/GenBank/DDBJ whole genome shotgun (WGS) entry which is preliminary data.</text>
</comment>
<evidence type="ECO:0000256" key="1">
    <source>
        <dbReference type="SAM" id="SignalP"/>
    </source>
</evidence>
<keyword evidence="1" id="KW-0732">Signal</keyword>
<dbReference type="Proteomes" id="UP000239203">
    <property type="component" value="Unassembled WGS sequence"/>
</dbReference>
<feature type="chain" id="PRO_5018256452" description="Small secreted domain DUF320" evidence="1">
    <location>
        <begin position="29"/>
        <end position="75"/>
    </location>
</feature>
<dbReference type="EMBL" id="PTIX01000004">
    <property type="protein sequence ID" value="PPK69172.1"/>
    <property type="molecule type" value="Genomic_DNA"/>
</dbReference>
<dbReference type="RefSeq" id="WP_104478683.1">
    <property type="nucleotide sequence ID" value="NZ_CP154825.1"/>
</dbReference>
<gene>
    <name evidence="2" type="ORF">CLV40_104425</name>
</gene>
<protein>
    <recommendedName>
        <fullName evidence="4">Small secreted domain DUF320</fullName>
    </recommendedName>
</protein>
<organism evidence="2 3">
    <name type="scientific">Actinokineospora auranticolor</name>
    <dbReference type="NCBI Taxonomy" id="155976"/>
    <lineage>
        <taxon>Bacteria</taxon>
        <taxon>Bacillati</taxon>
        <taxon>Actinomycetota</taxon>
        <taxon>Actinomycetes</taxon>
        <taxon>Pseudonocardiales</taxon>
        <taxon>Pseudonocardiaceae</taxon>
        <taxon>Actinokineospora</taxon>
    </lineage>
</organism>
<evidence type="ECO:0008006" key="4">
    <source>
        <dbReference type="Google" id="ProtNLM"/>
    </source>
</evidence>
<dbReference type="AlphaFoldDB" id="A0A2S6GV95"/>
<reference evidence="2 3" key="1">
    <citation type="submission" date="2018-02" db="EMBL/GenBank/DDBJ databases">
        <title>Genomic Encyclopedia of Archaeal and Bacterial Type Strains, Phase II (KMG-II): from individual species to whole genera.</title>
        <authorList>
            <person name="Goeker M."/>
        </authorList>
    </citation>
    <scope>NUCLEOTIDE SEQUENCE [LARGE SCALE GENOMIC DNA]</scope>
    <source>
        <strain evidence="2 3">YU 961-1</strain>
    </source>
</reference>
<sequence length="75" mass="7354">MRTNLSRVGAAFGIAAAAFGFSAINATAASAEGVGSTADTPALLPAITVNVINVQEGDVDVASPLLDLVGTEPTP</sequence>
<name>A0A2S6GV95_9PSEU</name>
<evidence type="ECO:0000313" key="2">
    <source>
        <dbReference type="EMBL" id="PPK69172.1"/>
    </source>
</evidence>
<keyword evidence="3" id="KW-1185">Reference proteome</keyword>